<proteinExistence type="predicted"/>
<keyword evidence="2" id="KW-1185">Reference proteome</keyword>
<dbReference type="EMBL" id="JAPDRQ010000055">
    <property type="protein sequence ID" value="KAJ9658107.1"/>
    <property type="molecule type" value="Genomic_DNA"/>
</dbReference>
<organism evidence="1 2">
    <name type="scientific">Neophaeococcomyces mojaviensis</name>
    <dbReference type="NCBI Taxonomy" id="3383035"/>
    <lineage>
        <taxon>Eukaryota</taxon>
        <taxon>Fungi</taxon>
        <taxon>Dikarya</taxon>
        <taxon>Ascomycota</taxon>
        <taxon>Pezizomycotina</taxon>
        <taxon>Eurotiomycetes</taxon>
        <taxon>Chaetothyriomycetidae</taxon>
        <taxon>Chaetothyriales</taxon>
        <taxon>Chaetothyriales incertae sedis</taxon>
        <taxon>Neophaeococcomyces</taxon>
    </lineage>
</organism>
<evidence type="ECO:0000313" key="1">
    <source>
        <dbReference type="EMBL" id="KAJ9658107.1"/>
    </source>
</evidence>
<dbReference type="Proteomes" id="UP001172386">
    <property type="component" value="Unassembled WGS sequence"/>
</dbReference>
<sequence>MALAGILSDAIPRRRPLFLSAIVFQLVGIAMVTISTSLAFWIAGVAVAGCSSGFVWASSLAIVLDSTSEKRIAQSMSYVGLSISCGIMLGPFLGGIVYHVGGHYAVWGMCFGLITADVTLRIVMIEPKGSRILSVTDRNYCEGERSCEEGHHNEGEIACRTSTLNLTPTLRTSSLQHDDCSKRYPALLTLWKSPRFSFAIFATICLAVAATSFDGTLPIYVEGLFGFSSISTGLLYLALTVPAFSQPLIGYLVDRHGGRIIGTLGFALSVPAFVCLRFVDHNSLSQKVLLVALLVIIGTCLAATLSVYMAEVSRVVFEHKKADSGLCGEKGSFAQAHCLWSAAYSIGCTLGPIWGGEIQKVAGWRTETWTVALFCGGVAVLAPVFTGQRYPTTWRNGGDVEKESKTDRRVERSSAH</sequence>
<gene>
    <name evidence="1" type="ORF">H2198_003945</name>
</gene>
<name>A0ACC3AA26_9EURO</name>
<reference evidence="1" key="1">
    <citation type="submission" date="2022-10" db="EMBL/GenBank/DDBJ databases">
        <title>Culturing micro-colonial fungi from biological soil crusts in the Mojave desert and describing Neophaeococcomyces mojavensis, and introducing the new genera and species Taxawa tesnikishii.</title>
        <authorList>
            <person name="Kurbessoian T."/>
            <person name="Stajich J.E."/>
        </authorList>
    </citation>
    <scope>NUCLEOTIDE SEQUENCE</scope>
    <source>
        <strain evidence="1">JES_112</strain>
    </source>
</reference>
<comment type="caution">
    <text evidence="1">The sequence shown here is derived from an EMBL/GenBank/DDBJ whole genome shotgun (WGS) entry which is preliminary data.</text>
</comment>
<accession>A0ACC3AA26</accession>
<evidence type="ECO:0000313" key="2">
    <source>
        <dbReference type="Proteomes" id="UP001172386"/>
    </source>
</evidence>
<protein>
    <submittedName>
        <fullName evidence="1">Uncharacterized protein</fullName>
    </submittedName>
</protein>